<dbReference type="EMBL" id="CAKKNE010000002">
    <property type="protein sequence ID" value="CAH0367334.1"/>
    <property type="molecule type" value="Genomic_DNA"/>
</dbReference>
<evidence type="ECO:0000256" key="7">
    <source>
        <dbReference type="ARBA" id="ARBA00023136"/>
    </source>
</evidence>
<comment type="subcellular location">
    <subcellularLocation>
        <location evidence="1">Membrane</location>
        <topology evidence="1">Single-pass membrane protein</topology>
    </subcellularLocation>
</comment>
<evidence type="ECO:0000256" key="10">
    <source>
        <dbReference type="SAM" id="Coils"/>
    </source>
</evidence>
<dbReference type="EMBL" id="HBIW01019832">
    <property type="protein sequence ID" value="CAE0701615.1"/>
    <property type="molecule type" value="Transcribed_RNA"/>
</dbReference>
<keyword evidence="5" id="KW-0677">Repeat</keyword>
<dbReference type="SMART" id="SM00369">
    <property type="entry name" value="LRR_TYP"/>
    <property type="match status" value="4"/>
</dbReference>
<feature type="region of interest" description="Disordered" evidence="11">
    <location>
        <begin position="456"/>
        <end position="486"/>
    </location>
</feature>
<evidence type="ECO:0000256" key="6">
    <source>
        <dbReference type="ARBA" id="ARBA00022989"/>
    </source>
</evidence>
<evidence type="ECO:0000256" key="4">
    <source>
        <dbReference type="ARBA" id="ARBA00022729"/>
    </source>
</evidence>
<dbReference type="SUPFAM" id="SSF52058">
    <property type="entry name" value="L domain-like"/>
    <property type="match status" value="1"/>
</dbReference>
<dbReference type="Proteomes" id="UP000789595">
    <property type="component" value="Unassembled WGS sequence"/>
</dbReference>
<dbReference type="InterPro" id="IPR001611">
    <property type="entry name" value="Leu-rich_rpt"/>
</dbReference>
<dbReference type="InterPro" id="IPR032675">
    <property type="entry name" value="LRR_dom_sf"/>
</dbReference>
<keyword evidence="8" id="KW-0675">Receptor</keyword>
<evidence type="ECO:0000256" key="11">
    <source>
        <dbReference type="SAM" id="MobiDB-lite"/>
    </source>
</evidence>
<gene>
    <name evidence="12" type="ORF">PCAL00307_LOCUS17051</name>
    <name evidence="13" type="ORF">PECAL_2P03480</name>
</gene>
<keyword evidence="2" id="KW-0433">Leucine-rich repeat</keyword>
<reference evidence="13" key="2">
    <citation type="submission" date="2021-11" db="EMBL/GenBank/DDBJ databases">
        <authorList>
            <consortium name="Genoscope - CEA"/>
            <person name="William W."/>
        </authorList>
    </citation>
    <scope>NUCLEOTIDE SEQUENCE</scope>
</reference>
<dbReference type="GO" id="GO:0016020">
    <property type="term" value="C:membrane"/>
    <property type="evidence" value="ECO:0007669"/>
    <property type="project" value="UniProtKB-SubCell"/>
</dbReference>
<dbReference type="InterPro" id="IPR003591">
    <property type="entry name" value="Leu-rich_rpt_typical-subtyp"/>
</dbReference>
<organism evidence="12">
    <name type="scientific">Pelagomonas calceolata</name>
    <dbReference type="NCBI Taxonomy" id="35677"/>
    <lineage>
        <taxon>Eukaryota</taxon>
        <taxon>Sar</taxon>
        <taxon>Stramenopiles</taxon>
        <taxon>Ochrophyta</taxon>
        <taxon>Pelagophyceae</taxon>
        <taxon>Pelagomonadales</taxon>
        <taxon>Pelagomonadaceae</taxon>
        <taxon>Pelagomonas</taxon>
    </lineage>
</organism>
<feature type="coiled-coil region" evidence="10">
    <location>
        <begin position="486"/>
        <end position="513"/>
    </location>
</feature>
<evidence type="ECO:0000256" key="1">
    <source>
        <dbReference type="ARBA" id="ARBA00004167"/>
    </source>
</evidence>
<accession>A0A7S4A2D8</accession>
<dbReference type="PANTHER" id="PTHR27000">
    <property type="entry name" value="LEUCINE-RICH REPEAT RECEPTOR-LIKE PROTEIN KINASE FAMILY PROTEIN-RELATED"/>
    <property type="match status" value="1"/>
</dbReference>
<dbReference type="PANTHER" id="PTHR27000:SF642">
    <property type="entry name" value="INACTIVE LEUCINE-RICH REPEAT RECEPTOR KINASE XIAO-RELATED"/>
    <property type="match status" value="1"/>
</dbReference>
<evidence type="ECO:0000256" key="5">
    <source>
        <dbReference type="ARBA" id="ARBA00022737"/>
    </source>
</evidence>
<keyword evidence="10" id="KW-0175">Coiled coil</keyword>
<proteinExistence type="predicted"/>
<dbReference type="Gene3D" id="3.80.10.10">
    <property type="entry name" value="Ribonuclease Inhibitor"/>
    <property type="match status" value="2"/>
</dbReference>
<keyword evidence="9" id="KW-0325">Glycoprotein</keyword>
<dbReference type="Gene3D" id="1.20.920.20">
    <property type="match status" value="1"/>
</dbReference>
<keyword evidence="3" id="KW-0812">Transmembrane</keyword>
<dbReference type="OrthoDB" id="41648at2759"/>
<evidence type="ECO:0000256" key="2">
    <source>
        <dbReference type="ARBA" id="ARBA00022614"/>
    </source>
</evidence>
<name>A0A7S4A2D8_9STRA</name>
<reference evidence="12" key="1">
    <citation type="submission" date="2021-01" db="EMBL/GenBank/DDBJ databases">
        <authorList>
            <person name="Corre E."/>
            <person name="Pelletier E."/>
            <person name="Niang G."/>
            <person name="Scheremetjew M."/>
            <person name="Finn R."/>
            <person name="Kale V."/>
            <person name="Holt S."/>
            <person name="Cochrane G."/>
            <person name="Meng A."/>
            <person name="Brown T."/>
            <person name="Cohen L."/>
        </authorList>
    </citation>
    <scope>NUCLEOTIDE SEQUENCE</scope>
    <source>
        <strain evidence="12">CCMP1756</strain>
    </source>
</reference>
<dbReference type="Pfam" id="PF13855">
    <property type="entry name" value="LRR_8"/>
    <property type="match status" value="1"/>
</dbReference>
<evidence type="ECO:0000256" key="8">
    <source>
        <dbReference type="ARBA" id="ARBA00023170"/>
    </source>
</evidence>
<keyword evidence="7" id="KW-0472">Membrane</keyword>
<dbReference type="Pfam" id="PF00560">
    <property type="entry name" value="LRR_1"/>
    <property type="match status" value="1"/>
</dbReference>
<dbReference type="AlphaFoldDB" id="A0A7S4A2D8"/>
<evidence type="ECO:0000313" key="14">
    <source>
        <dbReference type="Proteomes" id="UP000789595"/>
    </source>
</evidence>
<sequence>MVLHANHQYRIGPQGSAYSTVTSTTAASTLRTASIRQERSCTKLAKPKHKPEPPTAQCHFRYGRAAKQVYEKGGEEITQIEWETLNASLRKTLRMLEHRDAERQALATARLATEFKDFTPKIPCPEYASDYQALLAISRASDPRMWRKGMNDGWVDLEKQSNKVYIKEGTVAACRGVTCAPLRIADKLFRVIRELYLPGLELGDAAPPPFIPISKLRHLETLVLADNGFGAGKELANGDTYHSVLDDHLADFDLPSLKVLDLTGNGFTGAFPSNVAALTGLRTLRLGRNKLTGPLPEAWRSLRKLDTLDVHSNKLTGEALPPWLVEGCTLLRDYRAGDNHLTSLTVPGPCGLRRVELFGNDLEGPLSETIYLCAELRYLDLSKNRLTGALPVGALASLPLTGLYLVGNRLADPSADGADVQSHLPKCLVSVDRGPPPVAAIAETVMPFQTSAVAEPPRLAPAPAPAPSTALYRDDEATAPPPPDAVEDLRDELAETERRLVRALRDVEDLECDIKARRHDILAGMPTDEDVKAFGRIGRPPAAAMPVFMCLCRLVFPDEKLKDRNDDDKNWKKLRAYLLRDRNTILDAIQAFDAHAHRAALAELQTQYFAEVRPEQFASRRTWATCIAETRPPLSDTAVARLTAVATFCGRWLKDLPERLEMQDRIEALGEEVKDLQASRRETFRRTRDLRSTADKLLETTLRNRDTPEFYSYY</sequence>
<keyword evidence="4" id="KW-0732">Signal</keyword>
<evidence type="ECO:0000313" key="13">
    <source>
        <dbReference type="EMBL" id="CAH0367334.1"/>
    </source>
</evidence>
<evidence type="ECO:0000256" key="3">
    <source>
        <dbReference type="ARBA" id="ARBA00022692"/>
    </source>
</evidence>
<keyword evidence="14" id="KW-1185">Reference proteome</keyword>
<evidence type="ECO:0000256" key="9">
    <source>
        <dbReference type="ARBA" id="ARBA00023180"/>
    </source>
</evidence>
<keyword evidence="6" id="KW-1133">Transmembrane helix</keyword>
<protein>
    <submittedName>
        <fullName evidence="12">Uncharacterized protein</fullName>
    </submittedName>
</protein>
<evidence type="ECO:0000313" key="12">
    <source>
        <dbReference type="EMBL" id="CAE0701615.1"/>
    </source>
</evidence>